<dbReference type="Gene3D" id="3.30.450.40">
    <property type="match status" value="1"/>
</dbReference>
<dbReference type="Gene3D" id="1.10.10.10">
    <property type="entry name" value="Winged helix-like DNA-binding domain superfamily/Winged helix DNA-binding domain"/>
    <property type="match status" value="1"/>
</dbReference>
<proteinExistence type="predicted"/>
<evidence type="ECO:0000259" key="4">
    <source>
        <dbReference type="SMART" id="SM00862"/>
    </source>
</evidence>
<keyword evidence="2" id="KW-0238">DNA-binding</keyword>
<name>A0A3G6YJ88_ACIPI</name>
<organism evidence="5 6">
    <name type="scientific">Acinetobacter pittii</name>
    <name type="common">Acinetobacter genomosp. 3</name>
    <dbReference type="NCBI Taxonomy" id="48296"/>
    <lineage>
        <taxon>Bacteria</taxon>
        <taxon>Pseudomonadati</taxon>
        <taxon>Pseudomonadota</taxon>
        <taxon>Gammaproteobacteria</taxon>
        <taxon>Moraxellales</taxon>
        <taxon>Moraxellaceae</taxon>
        <taxon>Acinetobacter</taxon>
        <taxon>Acinetobacter calcoaceticus/baumannii complex</taxon>
    </lineage>
</organism>
<protein>
    <submittedName>
        <fullName evidence="5">Transcriptional regulator</fullName>
    </submittedName>
</protein>
<reference evidence="5 6" key="2">
    <citation type="submission" date="2018-12" db="EMBL/GenBank/DDBJ databases">
        <title>Molecular Epidemiology of Emerging Carbapenem-Resistance in Acinetobacter nosocomialis and Acinetobacter pittii in Taiwan, 2010-2014.</title>
        <authorList>
            <person name="Huang W.-C."/>
            <person name="Wang H.-Y."/>
            <person name="Lai J.-F."/>
            <person name="Lauderdale T.-L."/>
            <person name="Sytwu H.-K."/>
        </authorList>
    </citation>
    <scope>NUCLEOTIDE SEQUENCE [LARGE SCALE GENOMIC DNA]</scope>
    <source>
        <strain evidence="5 6">2014S06-099</strain>
    </source>
</reference>
<gene>
    <name evidence="5" type="ORF">DKE52_007565</name>
</gene>
<evidence type="ECO:0000313" key="5">
    <source>
        <dbReference type="EMBL" id="AZC00411.1"/>
    </source>
</evidence>
<dbReference type="SUPFAM" id="SSF46894">
    <property type="entry name" value="C-terminal effector domain of the bipartite response regulators"/>
    <property type="match status" value="1"/>
</dbReference>
<dbReference type="InterPro" id="IPR036388">
    <property type="entry name" value="WH-like_DNA-bd_sf"/>
</dbReference>
<dbReference type="SMART" id="SM00862">
    <property type="entry name" value="Trans_reg_C"/>
    <property type="match status" value="1"/>
</dbReference>
<dbReference type="AlphaFoldDB" id="A0A3G6YJ88"/>
<keyword evidence="3" id="KW-0804">Transcription</keyword>
<evidence type="ECO:0000256" key="3">
    <source>
        <dbReference type="ARBA" id="ARBA00023163"/>
    </source>
</evidence>
<reference evidence="5 6" key="1">
    <citation type="submission" date="2018-11" db="EMBL/GenBank/DDBJ databases">
        <authorList>
            <person name="Kuo S.-C."/>
            <person name="Chen F.-J."/>
            <person name="Liao Y.-C."/>
        </authorList>
    </citation>
    <scope>NUCLEOTIDE SEQUENCE [LARGE SCALE GENOMIC DNA]</scope>
    <source>
        <strain evidence="5 6">2014S06-099</strain>
    </source>
</reference>
<keyword evidence="1" id="KW-0805">Transcription regulation</keyword>
<dbReference type="InterPro" id="IPR001867">
    <property type="entry name" value="OmpR/PhoB-type_DNA-bd"/>
</dbReference>
<dbReference type="GO" id="GO:0003677">
    <property type="term" value="F:DNA binding"/>
    <property type="evidence" value="ECO:0007669"/>
    <property type="project" value="UniProtKB-KW"/>
</dbReference>
<dbReference type="InterPro" id="IPR029016">
    <property type="entry name" value="GAF-like_dom_sf"/>
</dbReference>
<evidence type="ECO:0000313" key="6">
    <source>
        <dbReference type="Proteomes" id="UP000254410"/>
    </source>
</evidence>
<dbReference type="GO" id="GO:0006355">
    <property type="term" value="P:regulation of DNA-templated transcription"/>
    <property type="evidence" value="ECO:0007669"/>
    <property type="project" value="InterPro"/>
</dbReference>
<evidence type="ECO:0000256" key="1">
    <source>
        <dbReference type="ARBA" id="ARBA00023015"/>
    </source>
</evidence>
<accession>A0A3G6YJ88</accession>
<dbReference type="InterPro" id="IPR016032">
    <property type="entry name" value="Sig_transdc_resp-reg_C-effctor"/>
</dbReference>
<dbReference type="Proteomes" id="UP000254410">
    <property type="component" value="Chromosome"/>
</dbReference>
<sequence>MWIYKEFTNVHKKDLLQQRTLIDQLRTQNSLSPQNAAKLGQSIASSWERSASAAIPKERFAAPLVEKKTASQNALDMALSQCADDLRHIAEQSSMVIAVGDIGSTIIWTAPSAQMQSAAERVHFVQGGQWREEFVGTNALALSLKTQQSSCVFSNEHYMESIHDWVCYAAPIIDPYSKQTLGVVDLSTTWKNHNSLGILAAERCASIIQSALLEQQRQQLHIRAFSTPQVKFNGKSLLLTPRQIEILTILALCPHGLTLEHLYQALYGERKVSMGTLKAEMSQLRDILGGLLGSRPYRLLVHVEADFLQAEQALDAGYAASALQLYTGVFLAKTESPFLCAWRDCLESRLSDAIFKTQETDLLLKHLAHFPEAIDAVERLMELLPSEHPAHQLLVKYLDSPKLS</sequence>
<feature type="domain" description="OmpR/PhoB-type" evidence="4">
    <location>
        <begin position="234"/>
        <end position="299"/>
    </location>
</feature>
<dbReference type="EMBL" id="CP033540">
    <property type="protein sequence ID" value="AZC00411.1"/>
    <property type="molecule type" value="Genomic_DNA"/>
</dbReference>
<dbReference type="GO" id="GO:0000160">
    <property type="term" value="P:phosphorelay signal transduction system"/>
    <property type="evidence" value="ECO:0007669"/>
    <property type="project" value="InterPro"/>
</dbReference>
<evidence type="ECO:0000256" key="2">
    <source>
        <dbReference type="ARBA" id="ARBA00023125"/>
    </source>
</evidence>